<reference evidence="1" key="2">
    <citation type="journal article" date="2015" name="Data Brief">
        <title>Shoot transcriptome of the giant reed, Arundo donax.</title>
        <authorList>
            <person name="Barrero R.A."/>
            <person name="Guerrero F.D."/>
            <person name="Moolhuijzen P."/>
            <person name="Goolsby J.A."/>
            <person name="Tidwell J."/>
            <person name="Bellgard S.E."/>
            <person name="Bellgard M.I."/>
        </authorList>
    </citation>
    <scope>NUCLEOTIDE SEQUENCE</scope>
    <source>
        <tissue evidence="1">Shoot tissue taken approximately 20 cm above the soil surface</tissue>
    </source>
</reference>
<sequence>MNVITEKHLFESQTFFLEIDAYYGRQYGRTVAVHINLSCLQDTNFLGSEKGMLTQRWNAGGWHQNYILCNLIVRKPNIRCPWKLNLGEGKENCDGRDVEAAGKGLHHKQKVNQCEMCWFYQ</sequence>
<proteinExistence type="predicted"/>
<name>A0A0A9DET4_ARUDO</name>
<protein>
    <submittedName>
        <fullName evidence="1">Uncharacterized protein</fullName>
    </submittedName>
</protein>
<evidence type="ECO:0000313" key="1">
    <source>
        <dbReference type="EMBL" id="JAD84115.1"/>
    </source>
</evidence>
<organism evidence="1">
    <name type="scientific">Arundo donax</name>
    <name type="common">Giant reed</name>
    <name type="synonym">Donax arundinaceus</name>
    <dbReference type="NCBI Taxonomy" id="35708"/>
    <lineage>
        <taxon>Eukaryota</taxon>
        <taxon>Viridiplantae</taxon>
        <taxon>Streptophyta</taxon>
        <taxon>Embryophyta</taxon>
        <taxon>Tracheophyta</taxon>
        <taxon>Spermatophyta</taxon>
        <taxon>Magnoliopsida</taxon>
        <taxon>Liliopsida</taxon>
        <taxon>Poales</taxon>
        <taxon>Poaceae</taxon>
        <taxon>PACMAD clade</taxon>
        <taxon>Arundinoideae</taxon>
        <taxon>Arundineae</taxon>
        <taxon>Arundo</taxon>
    </lineage>
</organism>
<reference evidence="1" key="1">
    <citation type="submission" date="2014-09" db="EMBL/GenBank/DDBJ databases">
        <authorList>
            <person name="Magalhaes I.L.F."/>
            <person name="Oliveira U."/>
            <person name="Santos F.R."/>
            <person name="Vidigal T.H.D.A."/>
            <person name="Brescovit A.D."/>
            <person name="Santos A.J."/>
        </authorList>
    </citation>
    <scope>NUCLEOTIDE SEQUENCE</scope>
    <source>
        <tissue evidence="1">Shoot tissue taken approximately 20 cm above the soil surface</tissue>
    </source>
</reference>
<accession>A0A0A9DET4</accession>
<dbReference type="AlphaFoldDB" id="A0A0A9DET4"/>
<dbReference type="EMBL" id="GBRH01213780">
    <property type="protein sequence ID" value="JAD84115.1"/>
    <property type="molecule type" value="Transcribed_RNA"/>
</dbReference>